<dbReference type="EMBL" id="PYAW01000011">
    <property type="protein sequence ID" value="PSL42666.1"/>
    <property type="molecule type" value="Genomic_DNA"/>
</dbReference>
<keyword evidence="2" id="KW-1185">Reference proteome</keyword>
<protein>
    <submittedName>
        <fullName evidence="1">Uncharacterized protein YeaO (DUF488 family)</fullName>
    </submittedName>
</protein>
<accession>A0A2P8H8V6</accession>
<dbReference type="PANTHER" id="PTHR36849:SF1">
    <property type="entry name" value="CYTOPLASMIC PROTEIN"/>
    <property type="match status" value="1"/>
</dbReference>
<dbReference type="Proteomes" id="UP000240971">
    <property type="component" value="Unassembled WGS sequence"/>
</dbReference>
<dbReference type="InterPro" id="IPR052552">
    <property type="entry name" value="YeaO-like"/>
</dbReference>
<sequence length="113" mass="13653">MIQIKRVYENYEEGDGYRVLVDRLWPRGISKATARIDEWAKEIAPSNELRQWFNHEPEKFSAFRTKYKHELQDKKDWLDAIRKKTQHQRVTLLYGAKDKEHNQAQVLLELLKK</sequence>
<dbReference type="RefSeq" id="WP_106531404.1">
    <property type="nucleotide sequence ID" value="NZ_PYAW01000011.1"/>
</dbReference>
<dbReference type="OrthoDB" id="9790745at2"/>
<reference evidence="1 2" key="1">
    <citation type="submission" date="2018-03" db="EMBL/GenBank/DDBJ databases">
        <title>Genomic Encyclopedia of Archaeal and Bacterial Type Strains, Phase II (KMG-II): from individual species to whole genera.</title>
        <authorList>
            <person name="Goeker M."/>
        </authorList>
    </citation>
    <scope>NUCLEOTIDE SEQUENCE [LARGE SCALE GENOMIC DNA]</scope>
    <source>
        <strain evidence="1 2">DSM 24859</strain>
    </source>
</reference>
<dbReference type="Pfam" id="PF22752">
    <property type="entry name" value="DUF488-N3i"/>
    <property type="match status" value="1"/>
</dbReference>
<dbReference type="AlphaFoldDB" id="A0A2P8H8V6"/>
<comment type="caution">
    <text evidence="1">The sequence shown here is derived from an EMBL/GenBank/DDBJ whole genome shotgun (WGS) entry which is preliminary data.</text>
</comment>
<gene>
    <name evidence="1" type="ORF">CLV51_11151</name>
</gene>
<evidence type="ECO:0000313" key="2">
    <source>
        <dbReference type="Proteomes" id="UP000240971"/>
    </source>
</evidence>
<proteinExistence type="predicted"/>
<organism evidence="1 2">
    <name type="scientific">Chitinophaga niastensis</name>
    <dbReference type="NCBI Taxonomy" id="536980"/>
    <lineage>
        <taxon>Bacteria</taxon>
        <taxon>Pseudomonadati</taxon>
        <taxon>Bacteroidota</taxon>
        <taxon>Chitinophagia</taxon>
        <taxon>Chitinophagales</taxon>
        <taxon>Chitinophagaceae</taxon>
        <taxon>Chitinophaga</taxon>
    </lineage>
</organism>
<evidence type="ECO:0000313" key="1">
    <source>
        <dbReference type="EMBL" id="PSL42666.1"/>
    </source>
</evidence>
<name>A0A2P8H8V6_CHINA</name>
<dbReference type="PANTHER" id="PTHR36849">
    <property type="entry name" value="CYTOPLASMIC PROTEIN-RELATED"/>
    <property type="match status" value="1"/>
</dbReference>